<evidence type="ECO:0000313" key="4">
    <source>
        <dbReference type="EMBL" id="CDQ93909.1"/>
    </source>
</evidence>
<keyword evidence="1" id="KW-0479">Metal-binding</keyword>
<keyword evidence="1" id="KW-0862">Zinc</keyword>
<sequence>MSKHDVLFILVDMGMNTQARYQSEGVCNLCGPLGVCGCVSVLLCCLKASTPVQEELLIAVLATMMEWRNSKEDWFLFSSDLSKTTASQLSLSVEMMRFLSRLVTHFPTILGGSQWDFLLCSMLAWLEVKWLPRPCDHDKQIGPGSTYTHSHHLSDARIQIDLHNPQGEISDNTFSCLILNPCCPFSPSVEAFKEPDEPLFPLAVLRSVGMALTYVPLQQLTHNSLPARFVADQKTSLPEALQTLLNTLTPLLLFKARPLQLTVYHILDKVMPTLPECDGEGDDTKPEDDGEEPCL</sequence>
<dbReference type="EMBL" id="FR916323">
    <property type="protein sequence ID" value="CDQ93909.1"/>
    <property type="molecule type" value="Genomic_DNA"/>
</dbReference>
<dbReference type="STRING" id="8022.A0A060YWN6"/>
<feature type="compositionally biased region" description="Acidic residues" evidence="2">
    <location>
        <begin position="277"/>
        <end position="295"/>
    </location>
</feature>
<dbReference type="InterPro" id="IPR039795">
    <property type="entry name" value="LTN1/Rkr1"/>
</dbReference>
<feature type="domain" description="E3 ubiquitin-protein ligase listerin HEAT-repeats region" evidence="3">
    <location>
        <begin position="48"/>
        <end position="127"/>
    </location>
</feature>
<dbReference type="AlphaFoldDB" id="A0A060YWN6"/>
<keyword evidence="1" id="KW-0863">Zinc-finger</keyword>
<evidence type="ECO:0000259" key="3">
    <source>
        <dbReference type="Pfam" id="PF24618"/>
    </source>
</evidence>
<dbReference type="UniPathway" id="UPA00143"/>
<dbReference type="GO" id="GO:0008270">
    <property type="term" value="F:zinc ion binding"/>
    <property type="evidence" value="ECO:0007669"/>
    <property type="project" value="UniProtKB-KW"/>
</dbReference>
<comment type="catalytic activity">
    <reaction evidence="1">
        <text>S-ubiquitinyl-[E2 ubiquitin-conjugating enzyme]-L-cysteine + [acceptor protein]-L-lysine = [E2 ubiquitin-conjugating enzyme]-L-cysteine + N(6)-ubiquitinyl-[acceptor protein]-L-lysine.</text>
        <dbReference type="EC" id="2.3.2.27"/>
    </reaction>
</comment>
<dbReference type="GO" id="GO:0072344">
    <property type="term" value="P:rescue of stalled ribosome"/>
    <property type="evidence" value="ECO:0007669"/>
    <property type="project" value="UniProtKB-UniRule"/>
</dbReference>
<evidence type="ECO:0000256" key="2">
    <source>
        <dbReference type="SAM" id="MobiDB-lite"/>
    </source>
</evidence>
<evidence type="ECO:0000313" key="5">
    <source>
        <dbReference type="Proteomes" id="UP000193380"/>
    </source>
</evidence>
<dbReference type="Pfam" id="PF24618">
    <property type="entry name" value="LTN1_E3_ligase_5th"/>
    <property type="match status" value="1"/>
</dbReference>
<dbReference type="GO" id="GO:0016567">
    <property type="term" value="P:protein ubiquitination"/>
    <property type="evidence" value="ECO:0007669"/>
    <property type="project" value="UniProtKB-UniPathway"/>
</dbReference>
<protein>
    <recommendedName>
        <fullName evidence="1">E3 ubiquitin-protein ligase listerin</fullName>
        <ecNumber evidence="1">2.3.2.27</ecNumber>
    </recommendedName>
    <alternativeName>
        <fullName evidence="1">RING-type E3 ubiquitin transferase listerin</fullName>
    </alternativeName>
</protein>
<comment type="similarity">
    <text evidence="1">Belongs to the LTN1 family.</text>
</comment>
<dbReference type="InterPro" id="IPR056241">
    <property type="entry name" value="LTN1_HEAT_5th"/>
</dbReference>
<proteinExistence type="inferred from homology"/>
<dbReference type="PaxDb" id="8022-A0A060YWN6"/>
<dbReference type="GO" id="GO:1990116">
    <property type="term" value="P:ribosome-associated ubiquitin-dependent protein catabolic process"/>
    <property type="evidence" value="ECO:0007669"/>
    <property type="project" value="UniProtKB-UniRule"/>
</dbReference>
<keyword evidence="1" id="KW-0833">Ubl conjugation pathway</keyword>
<dbReference type="GO" id="GO:0043023">
    <property type="term" value="F:ribosomal large subunit binding"/>
    <property type="evidence" value="ECO:0007669"/>
    <property type="project" value="TreeGrafter"/>
</dbReference>
<dbReference type="EC" id="2.3.2.27" evidence="1"/>
<accession>A0A060YWN6</accession>
<dbReference type="PANTHER" id="PTHR12389">
    <property type="entry name" value="ZINC FINGER PROTEIN 294"/>
    <property type="match status" value="1"/>
</dbReference>
<organism evidence="4 5">
    <name type="scientific">Oncorhynchus mykiss</name>
    <name type="common">Rainbow trout</name>
    <name type="synonym">Salmo gairdneri</name>
    <dbReference type="NCBI Taxonomy" id="8022"/>
    <lineage>
        <taxon>Eukaryota</taxon>
        <taxon>Metazoa</taxon>
        <taxon>Chordata</taxon>
        <taxon>Craniata</taxon>
        <taxon>Vertebrata</taxon>
        <taxon>Euteleostomi</taxon>
        <taxon>Actinopterygii</taxon>
        <taxon>Neopterygii</taxon>
        <taxon>Teleostei</taxon>
        <taxon>Protacanthopterygii</taxon>
        <taxon>Salmoniformes</taxon>
        <taxon>Salmonidae</taxon>
        <taxon>Salmoninae</taxon>
        <taxon>Oncorhynchus</taxon>
    </lineage>
</organism>
<keyword evidence="1" id="KW-0808">Transferase</keyword>
<dbReference type="GO" id="GO:0005829">
    <property type="term" value="C:cytosol"/>
    <property type="evidence" value="ECO:0007669"/>
    <property type="project" value="UniProtKB-UniRule"/>
</dbReference>
<reference evidence="4" key="1">
    <citation type="journal article" date="2014" name="Nat. Commun.">
        <title>The rainbow trout genome provides novel insights into evolution after whole-genome duplication in vertebrates.</title>
        <authorList>
            <person name="Berthelot C."/>
            <person name="Brunet F."/>
            <person name="Chalopin D."/>
            <person name="Juanchich A."/>
            <person name="Bernard M."/>
            <person name="Noel B."/>
            <person name="Bento P."/>
            <person name="Da Silva C."/>
            <person name="Labadie K."/>
            <person name="Alberti A."/>
            <person name="Aury J.M."/>
            <person name="Louis A."/>
            <person name="Dehais P."/>
            <person name="Bardou P."/>
            <person name="Montfort J."/>
            <person name="Klopp C."/>
            <person name="Cabau C."/>
            <person name="Gaspin C."/>
            <person name="Thorgaard G.H."/>
            <person name="Boussaha M."/>
            <person name="Quillet E."/>
            <person name="Guyomard R."/>
            <person name="Galiana D."/>
            <person name="Bobe J."/>
            <person name="Volff J.N."/>
            <person name="Genet C."/>
            <person name="Wincker P."/>
            <person name="Jaillon O."/>
            <person name="Roest Crollius H."/>
            <person name="Guiguen Y."/>
        </authorList>
    </citation>
    <scope>NUCLEOTIDE SEQUENCE [LARGE SCALE GENOMIC DNA]</scope>
</reference>
<dbReference type="GO" id="GO:0061630">
    <property type="term" value="F:ubiquitin protein ligase activity"/>
    <property type="evidence" value="ECO:0007669"/>
    <property type="project" value="UniProtKB-UniRule"/>
</dbReference>
<name>A0A060YWN6_ONCMY</name>
<dbReference type="GO" id="GO:1990112">
    <property type="term" value="C:RQC complex"/>
    <property type="evidence" value="ECO:0007669"/>
    <property type="project" value="UniProtKB-UniRule"/>
</dbReference>
<dbReference type="Proteomes" id="UP000193380">
    <property type="component" value="Unassembled WGS sequence"/>
</dbReference>
<comment type="function">
    <text evidence="1">E3 ubiquitin-protein ligase. Component of the ribosome quality control complex (RQC), a ribosome-associated complex that mediates ubiquitination and extraction of incompletely synthesized nascent chains for proteasomal degradation.</text>
</comment>
<dbReference type="PANTHER" id="PTHR12389:SF0">
    <property type="entry name" value="E3 UBIQUITIN-PROTEIN LIGASE LISTERIN"/>
    <property type="match status" value="1"/>
</dbReference>
<feature type="region of interest" description="Disordered" evidence="2">
    <location>
        <begin position="275"/>
        <end position="295"/>
    </location>
</feature>
<reference evidence="4" key="2">
    <citation type="submission" date="2014-03" db="EMBL/GenBank/DDBJ databases">
        <authorList>
            <person name="Genoscope - CEA"/>
        </authorList>
    </citation>
    <scope>NUCLEOTIDE SEQUENCE</scope>
</reference>
<comment type="pathway">
    <text evidence="1">Protein modification; protein ubiquitination.</text>
</comment>
<evidence type="ECO:0000256" key="1">
    <source>
        <dbReference type="RuleBase" id="RU367090"/>
    </source>
</evidence>
<gene>
    <name evidence="4" type="ORF">GSONMT00016609001</name>
</gene>
<comment type="subunit">
    <text evidence="1">Component of the ribosome quality control complex (RQC).</text>
</comment>